<sequence length="123" mass="14034">MYSVFITHFTLFYVIFHIFCACKAKRKTRVENQLSSRMRGRLRPLTAFCKTLLPSLSQQHLLRAEVPEEELLLKMHMLYALVTAPQEASAAPQQQTHSTGGLQLETFSWVTCSPSANRYAANE</sequence>
<name>A0A834BY19_ORYME</name>
<accession>A0A834BY19</accession>
<reference evidence="2" key="1">
    <citation type="journal article" name="BMC Genomics">
        <title>Long-read sequencing and de novo genome assembly of marine medaka (Oryzias melastigma).</title>
        <authorList>
            <person name="Liang P."/>
            <person name="Saqib H.S.A."/>
            <person name="Ni X."/>
            <person name="Shen Y."/>
        </authorList>
    </citation>
    <scope>NUCLEOTIDE SEQUENCE</scope>
    <source>
        <strain evidence="2">Bigg-433</strain>
    </source>
</reference>
<proteinExistence type="predicted"/>
<evidence type="ECO:0000313" key="2">
    <source>
        <dbReference type="EMBL" id="KAF6716336.1"/>
    </source>
</evidence>
<dbReference type="Proteomes" id="UP000646548">
    <property type="component" value="Unassembled WGS sequence"/>
</dbReference>
<keyword evidence="1" id="KW-0812">Transmembrane</keyword>
<protein>
    <submittedName>
        <fullName evidence="2">Uncharacterized protein</fullName>
    </submittedName>
</protein>
<organism evidence="2 3">
    <name type="scientific">Oryzias melastigma</name>
    <name type="common">Marine medaka</name>
    <dbReference type="NCBI Taxonomy" id="30732"/>
    <lineage>
        <taxon>Eukaryota</taxon>
        <taxon>Metazoa</taxon>
        <taxon>Chordata</taxon>
        <taxon>Craniata</taxon>
        <taxon>Vertebrata</taxon>
        <taxon>Euteleostomi</taxon>
        <taxon>Actinopterygii</taxon>
        <taxon>Neopterygii</taxon>
        <taxon>Teleostei</taxon>
        <taxon>Neoteleostei</taxon>
        <taxon>Acanthomorphata</taxon>
        <taxon>Ovalentaria</taxon>
        <taxon>Atherinomorphae</taxon>
        <taxon>Beloniformes</taxon>
        <taxon>Adrianichthyidae</taxon>
        <taxon>Oryziinae</taxon>
        <taxon>Oryzias</taxon>
    </lineage>
</organism>
<dbReference type="EMBL" id="WKFB01000974">
    <property type="protein sequence ID" value="KAF6716336.1"/>
    <property type="molecule type" value="Genomic_DNA"/>
</dbReference>
<evidence type="ECO:0000256" key="1">
    <source>
        <dbReference type="SAM" id="Phobius"/>
    </source>
</evidence>
<comment type="caution">
    <text evidence="2">The sequence shown here is derived from an EMBL/GenBank/DDBJ whole genome shotgun (WGS) entry which is preliminary data.</text>
</comment>
<keyword evidence="1" id="KW-1133">Transmembrane helix</keyword>
<feature type="transmembrane region" description="Helical" evidence="1">
    <location>
        <begin position="6"/>
        <end position="24"/>
    </location>
</feature>
<gene>
    <name evidence="2" type="ORF">FQA47_021534</name>
</gene>
<evidence type="ECO:0000313" key="3">
    <source>
        <dbReference type="Proteomes" id="UP000646548"/>
    </source>
</evidence>
<dbReference type="AlphaFoldDB" id="A0A834BY19"/>
<keyword evidence="1" id="KW-0472">Membrane</keyword>